<dbReference type="PATRIC" id="fig|1231377.3.peg.1186"/>
<dbReference type="InterPro" id="IPR006542">
    <property type="entry name" value="DUF1093"/>
</dbReference>
<protein>
    <recommendedName>
        <fullName evidence="3">YxeA family protein</fullName>
    </recommendedName>
</protein>
<dbReference type="AlphaFoldDB" id="K2PVA2"/>
<dbReference type="InterPro" id="IPR036166">
    <property type="entry name" value="YxeA-like_sf"/>
</dbReference>
<dbReference type="eggNOG" id="COG5294">
    <property type="taxonomic scope" value="Bacteria"/>
</dbReference>
<dbReference type="PANTHER" id="PTHR36433">
    <property type="entry name" value="HYPOTHETICAL CYTOSOLIC PROTEIN"/>
    <property type="match status" value="1"/>
</dbReference>
<dbReference type="EMBL" id="AMQS01000014">
    <property type="protein sequence ID" value="EKF51371.1"/>
    <property type="molecule type" value="Genomic_DNA"/>
</dbReference>
<comment type="caution">
    <text evidence="1">The sequence shown here is derived from an EMBL/GenBank/DDBJ whole genome shotgun (WGS) entry which is preliminary data.</text>
</comment>
<dbReference type="Gene3D" id="2.40.50.480">
    <property type="match status" value="1"/>
</dbReference>
<sequence length="117" mass="13763">MKKVLLVFAAVILFIGGSGYSWYISNYQGANYYVFISEDCEPTEKEVKHKGRKTTQYTYLLKGYNEKGESQELELKTFYKLIPNTYLEAFSNKKKKVTSWVERSRDEIPRQPLEQLE</sequence>
<dbReference type="Proteomes" id="UP000006787">
    <property type="component" value="Unassembled WGS sequence"/>
</dbReference>
<organism evidence="1 2">
    <name type="scientific">Lactococcus garvieae DCC43</name>
    <dbReference type="NCBI Taxonomy" id="1231377"/>
    <lineage>
        <taxon>Bacteria</taxon>
        <taxon>Bacillati</taxon>
        <taxon>Bacillota</taxon>
        <taxon>Bacilli</taxon>
        <taxon>Lactobacillales</taxon>
        <taxon>Streptococcaceae</taxon>
        <taxon>Lactococcus</taxon>
    </lineage>
</organism>
<dbReference type="Pfam" id="PF06486">
    <property type="entry name" value="DUF1093"/>
    <property type="match status" value="1"/>
</dbReference>
<reference evidence="1 2" key="1">
    <citation type="journal article" date="2012" name="J. Bacteriol.">
        <title>Genome Sequence of the Bacteriocin-Producing Strain Lactococcus garvieae DCC43.</title>
        <authorList>
            <person name="Gabrielsen C."/>
            <person name="Brede D.A."/>
            <person name="Hernandez P.E."/>
            <person name="Nes I.F."/>
            <person name="Diep D.B."/>
        </authorList>
    </citation>
    <scope>NUCLEOTIDE SEQUENCE [LARGE SCALE GENOMIC DNA]</scope>
    <source>
        <strain evidence="1 2">DCC43</strain>
    </source>
</reference>
<dbReference type="RefSeq" id="WP_003135692.1">
    <property type="nucleotide sequence ID" value="NZ_AMQS01000014.1"/>
</dbReference>
<gene>
    <name evidence="1" type="ORF">C426_1185</name>
</gene>
<dbReference type="SUPFAM" id="SSF159121">
    <property type="entry name" value="BC4932-like"/>
    <property type="match status" value="1"/>
</dbReference>
<dbReference type="PANTHER" id="PTHR36433:SF2">
    <property type="entry name" value="YXEA FAMILY PROTEIN"/>
    <property type="match status" value="1"/>
</dbReference>
<proteinExistence type="predicted"/>
<evidence type="ECO:0000313" key="2">
    <source>
        <dbReference type="Proteomes" id="UP000006787"/>
    </source>
</evidence>
<accession>K2PVA2</accession>
<dbReference type="NCBIfam" id="TIGR01655">
    <property type="entry name" value="yxeA_fam"/>
    <property type="match status" value="1"/>
</dbReference>
<evidence type="ECO:0008006" key="3">
    <source>
        <dbReference type="Google" id="ProtNLM"/>
    </source>
</evidence>
<name>K2PVA2_9LACT</name>
<evidence type="ECO:0000313" key="1">
    <source>
        <dbReference type="EMBL" id="EKF51371.1"/>
    </source>
</evidence>